<comment type="caution">
    <text evidence="6">The sequence shown here is derived from an EMBL/GenBank/DDBJ whole genome shotgun (WGS) entry which is preliminary data.</text>
</comment>
<dbReference type="Gene3D" id="3.40.50.300">
    <property type="entry name" value="P-loop containing nucleotide triphosphate hydrolases"/>
    <property type="match status" value="1"/>
</dbReference>
<dbReference type="InterPro" id="IPR014016">
    <property type="entry name" value="UvrD-like_ATP-bd"/>
</dbReference>
<gene>
    <name evidence="6" type="ORF">LDC_0727</name>
</gene>
<evidence type="ECO:0000256" key="1">
    <source>
        <dbReference type="ARBA" id="ARBA00022741"/>
    </source>
</evidence>
<evidence type="ECO:0000259" key="5">
    <source>
        <dbReference type="Pfam" id="PF00580"/>
    </source>
</evidence>
<proteinExistence type="predicted"/>
<keyword evidence="1" id="KW-0547">Nucleotide-binding</keyword>
<evidence type="ECO:0000256" key="4">
    <source>
        <dbReference type="ARBA" id="ARBA00022840"/>
    </source>
</evidence>
<dbReference type="SUPFAM" id="SSF52540">
    <property type="entry name" value="P-loop containing nucleoside triphosphate hydrolases"/>
    <property type="match status" value="1"/>
</dbReference>
<evidence type="ECO:0000313" key="6">
    <source>
        <dbReference type="EMBL" id="EFK97236.1"/>
    </source>
</evidence>
<dbReference type="Pfam" id="PF00580">
    <property type="entry name" value="UvrD-helicase"/>
    <property type="match status" value="1"/>
</dbReference>
<evidence type="ECO:0000256" key="3">
    <source>
        <dbReference type="ARBA" id="ARBA00022806"/>
    </source>
</evidence>
<dbReference type="EMBL" id="ADZX01000303">
    <property type="protein sequence ID" value="EFK97236.1"/>
    <property type="molecule type" value="Genomic_DNA"/>
</dbReference>
<organism evidence="6">
    <name type="scientific">sediment metagenome</name>
    <dbReference type="NCBI Taxonomy" id="749907"/>
    <lineage>
        <taxon>unclassified sequences</taxon>
        <taxon>metagenomes</taxon>
        <taxon>ecological metagenomes</taxon>
    </lineage>
</organism>
<keyword evidence="3 6" id="KW-0347">Helicase</keyword>
<protein>
    <submittedName>
        <fullName evidence="6">DNA helicase, UvrD/REP type</fullName>
        <ecNumber evidence="6">3.-.-.-</ecNumber>
    </submittedName>
</protein>
<keyword evidence="2 6" id="KW-0378">Hydrolase</keyword>
<sequence length="45" mass="5128">PANTLTLTFTNKAAGEMRERALKLLDNKEIYPPLLCTFHKFGLCF</sequence>
<keyword evidence="4" id="KW-0067">ATP-binding</keyword>
<dbReference type="GO" id="GO:0005524">
    <property type="term" value="F:ATP binding"/>
    <property type="evidence" value="ECO:0007669"/>
    <property type="project" value="UniProtKB-KW"/>
</dbReference>
<dbReference type="GO" id="GO:0004386">
    <property type="term" value="F:helicase activity"/>
    <property type="evidence" value="ECO:0007669"/>
    <property type="project" value="UniProtKB-KW"/>
</dbReference>
<reference evidence="6" key="1">
    <citation type="submission" date="2010-07" db="EMBL/GenBank/DDBJ databases">
        <authorList>
            <consortium name="CONSOLIDER consortium CSD2007-00005"/>
            <person name="Guazzaroni M.-E."/>
            <person name="Richter M."/>
            <person name="Garcia-Salamanca A."/>
            <person name="Yarza P."/>
            <person name="Ferrer M."/>
        </authorList>
    </citation>
    <scope>NUCLEOTIDE SEQUENCE</scope>
</reference>
<dbReference type="GO" id="GO:0016787">
    <property type="term" value="F:hydrolase activity"/>
    <property type="evidence" value="ECO:0007669"/>
    <property type="project" value="UniProtKB-KW"/>
</dbReference>
<accession>D9PGT0</accession>
<reference evidence="6" key="2">
    <citation type="journal article" date="2011" name="Microb. Ecol.">
        <title>Taxonomic and Functional Metagenomic Profiling of the Microbial Community in the Anoxic Sediment of a Sub-saline Shallow Lake (Laguna de Carrizo, Central Spain).</title>
        <authorList>
            <person name="Ferrer M."/>
            <person name="Guazzaroni M.E."/>
            <person name="Richter M."/>
            <person name="Garcia-Salamanca A."/>
            <person name="Yarza P."/>
            <person name="Suarez-Suarez A."/>
            <person name="Solano J."/>
            <person name="Alcaide M."/>
            <person name="van Dillewijn P."/>
            <person name="Molina-Henares M.A."/>
            <person name="Lopez-Cortes N."/>
            <person name="Al-Ramahi Y."/>
            <person name="Guerrero C."/>
            <person name="Acosta A."/>
            <person name="de Eugenio L.I."/>
            <person name="Martinez V."/>
            <person name="Marques S."/>
            <person name="Rojo F."/>
            <person name="Santero E."/>
            <person name="Genilloud O."/>
            <person name="Perez-Perez J."/>
            <person name="Rossello-Mora R."/>
            <person name="Ramos J.L."/>
        </authorList>
    </citation>
    <scope>NUCLEOTIDE SEQUENCE</scope>
</reference>
<dbReference type="EC" id="3.-.-.-" evidence="6"/>
<feature type="domain" description="UvrD-like helicase ATP-binding" evidence="5">
    <location>
        <begin position="1"/>
        <end position="43"/>
    </location>
</feature>
<dbReference type="InterPro" id="IPR027417">
    <property type="entry name" value="P-loop_NTPase"/>
</dbReference>
<evidence type="ECO:0000256" key="2">
    <source>
        <dbReference type="ARBA" id="ARBA00022801"/>
    </source>
</evidence>
<feature type="non-terminal residue" evidence="6">
    <location>
        <position position="1"/>
    </location>
</feature>
<name>D9PGT0_9ZZZZ</name>
<dbReference type="AlphaFoldDB" id="D9PGT0"/>